<evidence type="ECO:0000256" key="6">
    <source>
        <dbReference type="SAM" id="Phobius"/>
    </source>
</evidence>
<feature type="transmembrane region" description="Helical" evidence="6">
    <location>
        <begin position="157"/>
        <end position="176"/>
    </location>
</feature>
<feature type="transmembrane region" description="Helical" evidence="6">
    <location>
        <begin position="12"/>
        <end position="31"/>
    </location>
</feature>
<dbReference type="EMBL" id="JHUK01000001">
    <property type="protein sequence ID" value="RAM57986.1"/>
    <property type="molecule type" value="Genomic_DNA"/>
</dbReference>
<dbReference type="RefSeq" id="WP_066539809.1">
    <property type="nucleotide sequence ID" value="NZ_JHUK01000001.1"/>
</dbReference>
<accession>A0A139JR00</accession>
<feature type="transmembrane region" description="Helical" evidence="6">
    <location>
        <begin position="205"/>
        <end position="227"/>
    </location>
</feature>
<keyword evidence="2" id="KW-1003">Cell membrane</keyword>
<evidence type="ECO:0000256" key="1">
    <source>
        <dbReference type="ARBA" id="ARBA00004651"/>
    </source>
</evidence>
<dbReference type="PANTHER" id="PTHR33545">
    <property type="entry name" value="UPF0750 MEMBRANE PROTEIN YITT-RELATED"/>
    <property type="match status" value="1"/>
</dbReference>
<dbReference type="InterPro" id="IPR003740">
    <property type="entry name" value="YitT"/>
</dbReference>
<evidence type="ECO:0008006" key="11">
    <source>
        <dbReference type="Google" id="ProtNLM"/>
    </source>
</evidence>
<evidence type="ECO:0000313" key="8">
    <source>
        <dbReference type="EMBL" id="RAM57986.1"/>
    </source>
</evidence>
<name>A0A139JR00_9MOLU</name>
<evidence type="ECO:0000256" key="2">
    <source>
        <dbReference type="ARBA" id="ARBA00022475"/>
    </source>
</evidence>
<dbReference type="GO" id="GO:0005886">
    <property type="term" value="C:plasma membrane"/>
    <property type="evidence" value="ECO:0007669"/>
    <property type="project" value="UniProtKB-SubCell"/>
</dbReference>
<proteinExistence type="predicted"/>
<organism evidence="7 9">
    <name type="scientific">Candidatus Phytoplasma oryzae</name>
    <dbReference type="NCBI Taxonomy" id="203274"/>
    <lineage>
        <taxon>Bacteria</taxon>
        <taxon>Bacillati</taxon>
        <taxon>Mycoplasmatota</taxon>
        <taxon>Mollicutes</taxon>
        <taxon>Acholeplasmatales</taxon>
        <taxon>Acholeplasmataceae</taxon>
        <taxon>Candidatus Phytoplasma</taxon>
        <taxon>16SrXI (Rice yellow dwarf group)</taxon>
    </lineage>
</organism>
<dbReference type="EMBL" id="LTBM01000001">
    <property type="protein sequence ID" value="KXT29403.1"/>
    <property type="molecule type" value="Genomic_DNA"/>
</dbReference>
<dbReference type="AlphaFoldDB" id="A0A139JR00"/>
<keyword evidence="3 6" id="KW-0812">Transmembrane</keyword>
<evidence type="ECO:0000313" key="9">
    <source>
        <dbReference type="Proteomes" id="UP000070069"/>
    </source>
</evidence>
<keyword evidence="4 6" id="KW-1133">Transmembrane helix</keyword>
<comment type="subcellular location">
    <subcellularLocation>
        <location evidence="1">Cell membrane</location>
        <topology evidence="1">Multi-pass membrane protein</topology>
    </subcellularLocation>
</comment>
<feature type="transmembrane region" description="Helical" evidence="6">
    <location>
        <begin position="119"/>
        <end position="137"/>
    </location>
</feature>
<comment type="caution">
    <text evidence="7">The sequence shown here is derived from an EMBL/GenBank/DDBJ whole genome shotgun (WGS) entry which is preliminary data.</text>
</comment>
<keyword evidence="10" id="KW-1185">Reference proteome</keyword>
<evidence type="ECO:0000313" key="7">
    <source>
        <dbReference type="EMBL" id="KXT29403.1"/>
    </source>
</evidence>
<dbReference type="Pfam" id="PF02588">
    <property type="entry name" value="YitT_membrane"/>
    <property type="match status" value="1"/>
</dbReference>
<dbReference type="PATRIC" id="fig|203274.3.peg.47"/>
<protein>
    <recommendedName>
        <fullName evidence="11">YitT family protein</fullName>
    </recommendedName>
</protein>
<feature type="transmembrane region" description="Helical" evidence="6">
    <location>
        <begin position="85"/>
        <end position="107"/>
    </location>
</feature>
<feature type="transmembrane region" description="Helical" evidence="6">
    <location>
        <begin position="233"/>
        <end position="254"/>
    </location>
</feature>
<evidence type="ECO:0000313" key="10">
    <source>
        <dbReference type="Proteomes" id="UP000249343"/>
    </source>
</evidence>
<dbReference type="Proteomes" id="UP000070069">
    <property type="component" value="Unassembled WGS sequence"/>
</dbReference>
<evidence type="ECO:0000256" key="4">
    <source>
        <dbReference type="ARBA" id="ARBA00022989"/>
    </source>
</evidence>
<sequence>MDKQKKFFLNKKIINLKIILMGIFFSFIYILSDALFVSGNYDIKIYTTGIHGIGDAIAKILKEISNKDFFLNFPYLFKLTQKSSFNGIFAGIFYGVVNILLFIFIAFPKLDYKFSINSLINSIFLFLFIIILAKQINGEYGYLKKMQNCFGLFKPNGGFIISFIRIILTSIIAGIAHGFSIKIGSSTGGTDIIAKYLANYKKKDISIYITISNFLICLIAVIVLFLFNQEFEWKSLILSLIKIFITGYLIYLIVKKKVNTNTKKDIKT</sequence>
<gene>
    <name evidence="7" type="ORF">AXA84_0048</name>
    <name evidence="8" type="ORF">DH96_00270</name>
</gene>
<dbReference type="OrthoDB" id="386112at2"/>
<keyword evidence="5 6" id="KW-0472">Membrane</keyword>
<reference evidence="7 9" key="2">
    <citation type="submission" date="2016-02" db="EMBL/GenBank/DDBJ databases">
        <title>A draft genome sequence of Candidatus Phytoplasma oryzae strain Mbita1, the causative agent of Napier Grass stunt disease in Kenya.</title>
        <authorList>
            <person name="Fischer A."/>
            <person name="Santa-Cruz I."/>
            <person name="Wambua L."/>
            <person name="Olds C."/>
            <person name="Midega C."/>
            <person name="Dickinson M."/>
            <person name="Kawicha P."/>
            <person name="Khan Z."/>
            <person name="Masiga D."/>
            <person name="Jores J."/>
            <person name="Bernd S."/>
        </authorList>
    </citation>
    <scope>NUCLEOTIDE SEQUENCE [LARGE SCALE GENOMIC DNA]</scope>
    <source>
        <strain evidence="7">Mbita1</strain>
    </source>
</reference>
<dbReference type="InterPro" id="IPR051461">
    <property type="entry name" value="UPF0750_membrane"/>
</dbReference>
<evidence type="ECO:0000256" key="3">
    <source>
        <dbReference type="ARBA" id="ARBA00022692"/>
    </source>
</evidence>
<dbReference type="PANTHER" id="PTHR33545:SF5">
    <property type="entry name" value="UPF0750 MEMBRANE PROTEIN YITT"/>
    <property type="match status" value="1"/>
</dbReference>
<evidence type="ECO:0000256" key="5">
    <source>
        <dbReference type="ARBA" id="ARBA00023136"/>
    </source>
</evidence>
<reference evidence="8 10" key="1">
    <citation type="submission" date="2014-04" db="EMBL/GenBank/DDBJ databases">
        <title>Genome study of Napier grass stunt phytoplasma.</title>
        <authorList>
            <person name="Kawicha P."/>
            <person name="Dickinson M."/>
            <person name="Hodgetts J."/>
        </authorList>
    </citation>
    <scope>NUCLEOTIDE SEQUENCE [LARGE SCALE GENOMIC DNA]</scope>
    <source>
        <strain evidence="8 10">NGS-S10</strain>
    </source>
</reference>
<dbReference type="Proteomes" id="UP000249343">
    <property type="component" value="Unassembled WGS sequence"/>
</dbReference>